<dbReference type="EMBL" id="CP085043">
    <property type="protein sequence ID" value="UZF15077.1"/>
    <property type="molecule type" value="Genomic_DNA"/>
</dbReference>
<accession>A0ABY6NCY8</accession>
<gene>
    <name evidence="2" type="ORF">LH706_00970</name>
</gene>
<reference evidence="2" key="1">
    <citation type="submission" date="2021-10" db="EMBL/GenBank/DDBJ databases">
        <title>Complete genome sequences of five Ralstonia solancearum strains isolated from sunflower.</title>
        <authorList>
            <person name="She X."/>
            <person name="He Z."/>
        </authorList>
    </citation>
    <scope>NUCLEOTIDE SEQUENCE</scope>
    <source>
        <strain evidence="2">RS638</strain>
    </source>
</reference>
<organism evidence="2">
    <name type="scientific">Ralstonia solanacearum</name>
    <name type="common">Pseudomonas solanacearum</name>
    <dbReference type="NCBI Taxonomy" id="305"/>
    <lineage>
        <taxon>Bacteria</taxon>
        <taxon>Pseudomonadati</taxon>
        <taxon>Pseudomonadota</taxon>
        <taxon>Betaproteobacteria</taxon>
        <taxon>Burkholderiales</taxon>
        <taxon>Burkholderiaceae</taxon>
        <taxon>Ralstonia</taxon>
        <taxon>Ralstonia solanacearum species complex</taxon>
    </lineage>
</organism>
<protein>
    <submittedName>
        <fullName evidence="2">Uncharacterized protein</fullName>
    </submittedName>
</protein>
<evidence type="ECO:0000313" key="2">
    <source>
        <dbReference type="EMBL" id="UZF15077.1"/>
    </source>
</evidence>
<sequence>MTTMEFRSAEVSSAITQETVSLVRERELLRVAADLAGIDPLAAVRDARREILKWANQQIGDQLPENATEGLSFEHLRGGRTCLGVSFQDEHRDLWALRVDRPDTRVAQRTWTTEVVVGRSLAGGPAMFSLRLLVSTPEEFLAIEPAVPGLVRQVATTCGLQHRGTPFDATPWNIDSQANAENLVDALVNTGRTVPYLVCSIANGDSSSRLNTRWLAKATLGIARVVVVPANYTWVLTQRLGKPLSVYRGAVRAYMPGFSYDANPYAHRLFFVQSDMDERRAKSILAALSWLVANGSLRHLRLGEEVVAFSLVREASLDFERKRLKEIGSGDAEQLQAAQSQIEALKEDLQRAGAETDQWMAEYERAEEKSQHLEQQFRAAEYRIQQLVDQIRARGDKPDVDVTLPESWDKFADWCDEVLIGRVKLSGRARRETKSADFESPQTAARCLLWLANEYRDSRINGSNSDLRKTIEEGIHNDRCGSDAFDFNWRGDRPIRVEWHIKNGGNTRDPRRCLRIYYFWDEEEQSAIVATMPAHIPSGAS</sequence>
<proteinExistence type="predicted"/>
<evidence type="ECO:0000256" key="1">
    <source>
        <dbReference type="SAM" id="Coils"/>
    </source>
</evidence>
<name>A0ABY6NCY8_RALSL</name>
<keyword evidence="1" id="KW-0175">Coiled coil</keyword>
<feature type="coiled-coil region" evidence="1">
    <location>
        <begin position="332"/>
        <end position="390"/>
    </location>
</feature>